<accession>A0AA48KMB3</accession>
<organism evidence="2 3">
    <name type="scientific">Flagellimonas marinaquae</name>
    <dbReference type="NCBI Taxonomy" id="254955"/>
    <lineage>
        <taxon>Bacteria</taxon>
        <taxon>Pseudomonadati</taxon>
        <taxon>Bacteroidota</taxon>
        <taxon>Flavobacteriia</taxon>
        <taxon>Flavobacteriales</taxon>
        <taxon>Flavobacteriaceae</taxon>
        <taxon>Flagellimonas</taxon>
    </lineage>
</organism>
<evidence type="ECO:0000256" key="1">
    <source>
        <dbReference type="SAM" id="Phobius"/>
    </source>
</evidence>
<name>A0AA48KMB3_9FLAO</name>
<evidence type="ECO:0000313" key="2">
    <source>
        <dbReference type="EMBL" id="BDW94052.1"/>
    </source>
</evidence>
<protein>
    <recommendedName>
        <fullName evidence="4">Anti-sigma factor</fullName>
    </recommendedName>
</protein>
<gene>
    <name evidence="2" type="ORF">MACH07_28840</name>
</gene>
<reference evidence="2 3" key="1">
    <citation type="submission" date="2023-01" db="EMBL/GenBank/DDBJ databases">
        <title>Complete genome sequence of Muricauda aquimarina strain IFOP_LL357.</title>
        <authorList>
            <person name="Gajardo G."/>
            <person name="Ueki S."/>
            <person name="Maruyama F."/>
        </authorList>
    </citation>
    <scope>NUCLEOTIDE SEQUENCE [LARGE SCALE GENOMIC DNA]</scope>
    <source>
        <strain evidence="2 3">IFOP_LL357</strain>
    </source>
</reference>
<feature type="transmembrane region" description="Helical" evidence="1">
    <location>
        <begin position="49"/>
        <end position="70"/>
    </location>
</feature>
<evidence type="ECO:0000313" key="3">
    <source>
        <dbReference type="Proteomes" id="UP001330184"/>
    </source>
</evidence>
<keyword evidence="1" id="KW-0812">Transmembrane</keyword>
<evidence type="ECO:0008006" key="4">
    <source>
        <dbReference type="Google" id="ProtNLM"/>
    </source>
</evidence>
<dbReference type="RefSeq" id="WP_338195115.1">
    <property type="nucleotide sequence ID" value="NZ_AP027268.1"/>
</dbReference>
<dbReference type="EMBL" id="AP027268">
    <property type="protein sequence ID" value="BDW94052.1"/>
    <property type="molecule type" value="Genomic_DNA"/>
</dbReference>
<keyword evidence="1" id="KW-1133">Transmembrane helix</keyword>
<keyword evidence="3" id="KW-1185">Reference proteome</keyword>
<proteinExistence type="predicted"/>
<sequence length="180" mass="21225">MMDDFEKYISDNAEAFNTERADRDNMWLQINTVLEAGKTKVVPLYKRKLFLKIAASLMALMVITFFYTHFKPSIVTENQLASKELLEIDMHYKSLVNYQVALVQKNPKLSTADKNEFLSFMDELDAEYLALKKEMEINLDNEQVLEAIVANYKKRIELIEKLLERLNETKKFEQNYEYTL</sequence>
<dbReference type="AlphaFoldDB" id="A0AA48KMB3"/>
<keyword evidence="1" id="KW-0472">Membrane</keyword>
<dbReference type="Proteomes" id="UP001330184">
    <property type="component" value="Chromosome"/>
</dbReference>